<dbReference type="FunFam" id="3.20.20.70:FF:000096">
    <property type="entry name" value="Thiamine-phosphate synthase"/>
    <property type="match status" value="1"/>
</dbReference>
<dbReference type="SUPFAM" id="SSF53613">
    <property type="entry name" value="Ribokinase-like"/>
    <property type="match status" value="1"/>
</dbReference>
<gene>
    <name evidence="19" type="ORF">Rsub_07915</name>
</gene>
<evidence type="ECO:0000256" key="1">
    <source>
        <dbReference type="ARBA" id="ARBA00001946"/>
    </source>
</evidence>
<dbReference type="Gene3D" id="3.40.1190.20">
    <property type="match status" value="1"/>
</dbReference>
<keyword evidence="11" id="KW-0511">Multifunctional enzyme</keyword>
<evidence type="ECO:0000256" key="11">
    <source>
        <dbReference type="ARBA" id="ARBA00023268"/>
    </source>
</evidence>
<keyword evidence="10" id="KW-0784">Thiamine biosynthesis</keyword>
<dbReference type="GO" id="GO:0005524">
    <property type="term" value="F:ATP binding"/>
    <property type="evidence" value="ECO:0007669"/>
    <property type="project" value="UniProtKB-KW"/>
</dbReference>
<dbReference type="GO" id="GO:0046872">
    <property type="term" value="F:metal ion binding"/>
    <property type="evidence" value="ECO:0007669"/>
    <property type="project" value="UniProtKB-KW"/>
</dbReference>
<keyword evidence="6" id="KW-0547">Nucleotide-binding</keyword>
<evidence type="ECO:0000256" key="14">
    <source>
        <dbReference type="ARBA" id="ARBA00047883"/>
    </source>
</evidence>
<dbReference type="OrthoDB" id="10028886at2759"/>
<keyword evidence="4" id="KW-0808">Transferase</keyword>
<sequence>MAHDPDPAGLPLPGGVSERLWGECQLEAFRALQHPFVLALGLGTLPRDTFRHYVAQDAHFLHFFARAYAAALDKCADANAEAHVVLQQLLMGVHMELRLHGSYARTWGVELDALDHVDPACQAYTDFLMATAEDPETTVAEVLASMVPCSRLYGFLGCALARAHPRQRGNPYADWISMYSSFEYLVHPMQKEALLDRLAGDAPYDRLRSLYKRAMQLEVAFFSAAPGIPAARHVGMLVCDFDDTCTEKDTIGTLLSAAIDAAVKRAGPEEGPRLRARLDAVVARLVENYSSKHAALLAEILPEGASAAAAEGGFDEAGLRAFVERLSDFDVQMNAVAVESGILAGLSRDDVAAAARAVALKPGCREALAAALGAELPTHVVSVNWSREFVAAALGLPAADAADWGAAGSDGDEAAAAVIAGAAPPPGRLAIHANELARGADGLSTGALRRAVQCARDKGRLFAALQAARGKGGGGGGAAVFVGDSATDVLPLLAADYGIVVGSNKLLRRALARHGASLVPLCAAPLTAPARGGGGAASDGVARVVYEAASWDEIHAFLFGPNGGAVGGGGGGVVHVGSGSGSGCAVLPRVLTVAGSDSGGGAGIQADLKTVMALGCFGMSAITALTAQNSRGVQAVHPVPPDFLEAQLDSVLSDIGTDAVKTGMLPDAATVRLVARKLRQYGIGALVVDPVMISTSGHALASGGVAEAMVRDLLPLAALVTPNIPEAEALLGGAVKIDSVAGMREAAAALQALGPRAVLVKGGHMVAQQAEERRRRRQQQAAAAAADGAAADGGDGDGDEGLVAVDILFDGERFLELRAPYVETGNTHGTGCTLGAASAAGLARGLPVAEAVREAKAYLTAALAGSAALRMGAGPQHPFHHGVGFVHEGAAGTAAAAALAEAGGPELTRQLSTRIGGTGGAAGPARGGLGRELSAELGRRASSVPRHRPLPCDLRLYVVTDPDCNARAGRGLADAVADAVAGGATIVQVREKGADGGDFLSAARAALRVCRAAGVPLIINDRVDVALAVDADGVHVGQDDLPARAVRRLIGPGKLLGVSVKTAGEAVKAAADGADYLGAGAVVPTGTKDASVIGFDGLGAVCAAVDIPVVAIGGVGAANAAEAVAAGAAGVAVVSAVFSAPDAAAAAAEIRRVVDDALAAAPAAAAEAEAAAVGAAA</sequence>
<dbReference type="Gene3D" id="1.20.910.10">
    <property type="entry name" value="Heme oxygenase-like"/>
    <property type="match status" value="1"/>
</dbReference>
<dbReference type="Pfam" id="PF08543">
    <property type="entry name" value="Phos_pyr_kin"/>
    <property type="match status" value="1"/>
</dbReference>
<evidence type="ECO:0000256" key="15">
    <source>
        <dbReference type="SAM" id="MobiDB-lite"/>
    </source>
</evidence>
<feature type="region of interest" description="Disordered" evidence="15">
    <location>
        <begin position="769"/>
        <end position="797"/>
    </location>
</feature>
<feature type="domain" description="Thiaminase-2/PQQC" evidence="17">
    <location>
        <begin position="32"/>
        <end position="223"/>
    </location>
</feature>
<comment type="catalytic activity">
    <reaction evidence="13">
        <text>2-(2-carboxy-4-methylthiazol-5-yl)ethyl phosphate + 4-amino-2-methyl-5-(diphosphooxymethyl)pyrimidine + 2 H(+) = thiamine phosphate + CO2 + diphosphate</text>
        <dbReference type="Rhea" id="RHEA:47848"/>
        <dbReference type="ChEBI" id="CHEBI:15378"/>
        <dbReference type="ChEBI" id="CHEBI:16526"/>
        <dbReference type="ChEBI" id="CHEBI:33019"/>
        <dbReference type="ChEBI" id="CHEBI:37575"/>
        <dbReference type="ChEBI" id="CHEBI:57841"/>
        <dbReference type="ChEBI" id="CHEBI:62890"/>
        <dbReference type="EC" id="2.5.1.3"/>
    </reaction>
</comment>
<evidence type="ECO:0000256" key="12">
    <source>
        <dbReference type="ARBA" id="ARBA00047334"/>
    </source>
</evidence>
<dbReference type="NCBIfam" id="TIGR00693">
    <property type="entry name" value="thiE"/>
    <property type="match status" value="1"/>
</dbReference>
<dbReference type="InterPro" id="IPR013785">
    <property type="entry name" value="Aldolase_TIM"/>
</dbReference>
<comment type="caution">
    <text evidence="19">The sequence shown here is derived from an EMBL/GenBank/DDBJ whole genome shotgun (WGS) entry which is preliminary data.</text>
</comment>
<dbReference type="CDD" id="cd00564">
    <property type="entry name" value="TMP_TenI"/>
    <property type="match status" value="1"/>
</dbReference>
<dbReference type="InParanoid" id="A0A2V0PBE0"/>
<comment type="cofactor">
    <cofactor evidence="1">
        <name>Mg(2+)</name>
        <dbReference type="ChEBI" id="CHEBI:18420"/>
    </cofactor>
</comment>
<evidence type="ECO:0000256" key="8">
    <source>
        <dbReference type="ARBA" id="ARBA00022840"/>
    </source>
</evidence>
<dbReference type="GO" id="GO:0009229">
    <property type="term" value="P:thiamine diphosphate biosynthetic process"/>
    <property type="evidence" value="ECO:0007669"/>
    <property type="project" value="UniProtKB-UniPathway"/>
</dbReference>
<evidence type="ECO:0000256" key="5">
    <source>
        <dbReference type="ARBA" id="ARBA00022723"/>
    </source>
</evidence>
<dbReference type="InterPro" id="IPR023214">
    <property type="entry name" value="HAD_sf"/>
</dbReference>
<dbReference type="PANTHER" id="PTHR20858:SF17">
    <property type="entry name" value="HYDROXYMETHYLPYRIMIDINE_PHOSPHOMETHYLPYRIMIDINE KINASE THI20-RELATED"/>
    <property type="match status" value="1"/>
</dbReference>
<evidence type="ECO:0000259" key="16">
    <source>
        <dbReference type="Pfam" id="PF02581"/>
    </source>
</evidence>
<evidence type="ECO:0000256" key="9">
    <source>
        <dbReference type="ARBA" id="ARBA00022842"/>
    </source>
</evidence>
<dbReference type="SUPFAM" id="SSF56784">
    <property type="entry name" value="HAD-like"/>
    <property type="match status" value="1"/>
</dbReference>
<reference evidence="19 20" key="1">
    <citation type="journal article" date="2018" name="Sci. Rep.">
        <title>Raphidocelis subcapitata (=Pseudokirchneriella subcapitata) provides an insight into genome evolution and environmental adaptations in the Sphaeropleales.</title>
        <authorList>
            <person name="Suzuki S."/>
            <person name="Yamaguchi H."/>
            <person name="Nakajima N."/>
            <person name="Kawachi M."/>
        </authorList>
    </citation>
    <scope>NUCLEOTIDE SEQUENCE [LARGE SCALE GENOMIC DNA]</scope>
    <source>
        <strain evidence="19 20">NIES-35</strain>
    </source>
</reference>
<dbReference type="InterPro" id="IPR036412">
    <property type="entry name" value="HAD-like_sf"/>
</dbReference>
<evidence type="ECO:0000256" key="3">
    <source>
        <dbReference type="ARBA" id="ARBA00012830"/>
    </source>
</evidence>
<protein>
    <recommendedName>
        <fullName evidence="3">thiamine phosphate synthase</fullName>
        <ecNumber evidence="3">2.5.1.3</ecNumber>
    </recommendedName>
</protein>
<dbReference type="GO" id="GO:0009228">
    <property type="term" value="P:thiamine biosynthetic process"/>
    <property type="evidence" value="ECO:0007669"/>
    <property type="project" value="UniProtKB-KW"/>
</dbReference>
<feature type="domain" description="Thiamine phosphate synthase/TenI" evidence="16">
    <location>
        <begin position="956"/>
        <end position="1137"/>
    </location>
</feature>
<dbReference type="PANTHER" id="PTHR20858">
    <property type="entry name" value="PHOSPHOMETHYLPYRIMIDINE KINASE"/>
    <property type="match status" value="1"/>
</dbReference>
<dbReference type="InterPro" id="IPR016084">
    <property type="entry name" value="Haem_Oase-like_multi-hlx"/>
</dbReference>
<keyword evidence="20" id="KW-1185">Reference proteome</keyword>
<evidence type="ECO:0000313" key="20">
    <source>
        <dbReference type="Proteomes" id="UP000247498"/>
    </source>
</evidence>
<dbReference type="STRING" id="307507.A0A2V0PBE0"/>
<evidence type="ECO:0000256" key="10">
    <source>
        <dbReference type="ARBA" id="ARBA00022977"/>
    </source>
</evidence>
<keyword evidence="5" id="KW-0479">Metal-binding</keyword>
<feature type="compositionally biased region" description="Low complexity" evidence="15">
    <location>
        <begin position="779"/>
        <end position="792"/>
    </location>
</feature>
<organism evidence="19 20">
    <name type="scientific">Raphidocelis subcapitata</name>
    <dbReference type="NCBI Taxonomy" id="307507"/>
    <lineage>
        <taxon>Eukaryota</taxon>
        <taxon>Viridiplantae</taxon>
        <taxon>Chlorophyta</taxon>
        <taxon>core chlorophytes</taxon>
        <taxon>Chlorophyceae</taxon>
        <taxon>CS clade</taxon>
        <taxon>Sphaeropleales</taxon>
        <taxon>Selenastraceae</taxon>
        <taxon>Raphidocelis</taxon>
    </lineage>
</organism>
<evidence type="ECO:0000256" key="4">
    <source>
        <dbReference type="ARBA" id="ARBA00022679"/>
    </source>
</evidence>
<dbReference type="InterPro" id="IPR013749">
    <property type="entry name" value="PM/HMP-P_kinase-1"/>
</dbReference>
<dbReference type="EC" id="2.5.1.3" evidence="3"/>
<comment type="catalytic activity">
    <reaction evidence="12">
        <text>4-methyl-5-(2-phosphooxyethyl)-thiazole + 4-amino-2-methyl-5-(diphosphooxymethyl)pyrimidine + H(+) = thiamine phosphate + diphosphate</text>
        <dbReference type="Rhea" id="RHEA:22328"/>
        <dbReference type="ChEBI" id="CHEBI:15378"/>
        <dbReference type="ChEBI" id="CHEBI:33019"/>
        <dbReference type="ChEBI" id="CHEBI:37575"/>
        <dbReference type="ChEBI" id="CHEBI:57841"/>
        <dbReference type="ChEBI" id="CHEBI:58296"/>
        <dbReference type="EC" id="2.5.1.3"/>
    </reaction>
</comment>
<evidence type="ECO:0000256" key="6">
    <source>
        <dbReference type="ARBA" id="ARBA00022741"/>
    </source>
</evidence>
<dbReference type="Gene3D" id="3.20.20.70">
    <property type="entry name" value="Aldolase class I"/>
    <property type="match status" value="1"/>
</dbReference>
<dbReference type="CDD" id="cd01169">
    <property type="entry name" value="HMPP_kinase"/>
    <property type="match status" value="1"/>
</dbReference>
<dbReference type="AlphaFoldDB" id="A0A2V0PBE0"/>
<dbReference type="InterPro" id="IPR004305">
    <property type="entry name" value="Thiaminase-2/PQQC"/>
</dbReference>
<dbReference type="UniPathway" id="UPA00060">
    <property type="reaction ID" value="UER00141"/>
</dbReference>
<keyword evidence="9" id="KW-0460">Magnesium</keyword>
<name>A0A2V0PBE0_9CHLO</name>
<keyword evidence="7 19" id="KW-0418">Kinase</keyword>
<dbReference type="NCBIfam" id="TIGR00097">
    <property type="entry name" value="HMP-P_kinase"/>
    <property type="match status" value="1"/>
</dbReference>
<dbReference type="InterPro" id="IPR036206">
    <property type="entry name" value="ThiamineP_synth_sf"/>
</dbReference>
<evidence type="ECO:0000256" key="2">
    <source>
        <dbReference type="ARBA" id="ARBA00005165"/>
    </source>
</evidence>
<dbReference type="Gene3D" id="3.40.50.1000">
    <property type="entry name" value="HAD superfamily/HAD-like"/>
    <property type="match status" value="1"/>
</dbReference>
<dbReference type="InterPro" id="IPR004399">
    <property type="entry name" value="HMP/HMP-P_kinase_dom"/>
</dbReference>
<evidence type="ECO:0000259" key="18">
    <source>
        <dbReference type="Pfam" id="PF08543"/>
    </source>
</evidence>
<feature type="domain" description="Pyridoxamine kinase/Phosphomethylpyrimidine kinase" evidence="18">
    <location>
        <begin position="597"/>
        <end position="876"/>
    </location>
</feature>
<dbReference type="GO" id="GO:0005829">
    <property type="term" value="C:cytosol"/>
    <property type="evidence" value="ECO:0007669"/>
    <property type="project" value="TreeGrafter"/>
</dbReference>
<keyword evidence="8" id="KW-0067">ATP-binding</keyword>
<dbReference type="SUPFAM" id="SSF51391">
    <property type="entry name" value="Thiamin phosphate synthase"/>
    <property type="match status" value="1"/>
</dbReference>
<accession>A0A2V0PBE0</accession>
<dbReference type="Proteomes" id="UP000247498">
    <property type="component" value="Unassembled WGS sequence"/>
</dbReference>
<comment type="pathway">
    <text evidence="2">Cofactor biosynthesis; thiamine diphosphate biosynthesis; thiamine phosphate from 4-amino-2-methyl-5-diphosphomethylpyrimidine and 4-methyl-5-(2-phosphoethyl)-thiazole: step 1/1.</text>
</comment>
<evidence type="ECO:0000256" key="13">
    <source>
        <dbReference type="ARBA" id="ARBA00047851"/>
    </source>
</evidence>
<dbReference type="EMBL" id="BDRX01000061">
    <property type="protein sequence ID" value="GBF95200.1"/>
    <property type="molecule type" value="Genomic_DNA"/>
</dbReference>
<dbReference type="GO" id="GO:0008902">
    <property type="term" value="F:hydroxymethylpyrimidine kinase activity"/>
    <property type="evidence" value="ECO:0007669"/>
    <property type="project" value="TreeGrafter"/>
</dbReference>
<dbReference type="GO" id="GO:0008972">
    <property type="term" value="F:phosphomethylpyrimidine kinase activity"/>
    <property type="evidence" value="ECO:0007669"/>
    <property type="project" value="InterPro"/>
</dbReference>
<dbReference type="HAMAP" id="MF_00097">
    <property type="entry name" value="TMP_synthase"/>
    <property type="match status" value="1"/>
</dbReference>
<dbReference type="Pfam" id="PF02581">
    <property type="entry name" value="TMP-TENI"/>
    <property type="match status" value="1"/>
</dbReference>
<comment type="catalytic activity">
    <reaction evidence="14">
        <text>2-[(2R,5Z)-2-carboxy-4-methylthiazol-5(2H)-ylidene]ethyl phosphate + 4-amino-2-methyl-5-(diphosphooxymethyl)pyrimidine + 2 H(+) = thiamine phosphate + CO2 + diphosphate</text>
        <dbReference type="Rhea" id="RHEA:47844"/>
        <dbReference type="ChEBI" id="CHEBI:15378"/>
        <dbReference type="ChEBI" id="CHEBI:16526"/>
        <dbReference type="ChEBI" id="CHEBI:33019"/>
        <dbReference type="ChEBI" id="CHEBI:37575"/>
        <dbReference type="ChEBI" id="CHEBI:57841"/>
        <dbReference type="ChEBI" id="CHEBI:62899"/>
        <dbReference type="EC" id="2.5.1.3"/>
    </reaction>
</comment>
<dbReference type="CDD" id="cd19368">
    <property type="entry name" value="TenA_C_AtTH2-like"/>
    <property type="match status" value="1"/>
</dbReference>
<dbReference type="GO" id="GO:0004789">
    <property type="term" value="F:thiamine-phosphate diphosphorylase activity"/>
    <property type="evidence" value="ECO:0007669"/>
    <property type="project" value="UniProtKB-EC"/>
</dbReference>
<proteinExistence type="inferred from homology"/>
<dbReference type="InterPro" id="IPR034291">
    <property type="entry name" value="TMP_synthase"/>
</dbReference>
<dbReference type="Pfam" id="PF03070">
    <property type="entry name" value="TENA_THI-4"/>
    <property type="match status" value="1"/>
</dbReference>
<evidence type="ECO:0000259" key="17">
    <source>
        <dbReference type="Pfam" id="PF03070"/>
    </source>
</evidence>
<dbReference type="SUPFAM" id="SSF48613">
    <property type="entry name" value="Heme oxygenase-like"/>
    <property type="match status" value="1"/>
</dbReference>
<dbReference type="InterPro" id="IPR022998">
    <property type="entry name" value="ThiamineP_synth_TenI"/>
</dbReference>
<evidence type="ECO:0000313" key="19">
    <source>
        <dbReference type="EMBL" id="GBF95200.1"/>
    </source>
</evidence>
<evidence type="ECO:0000256" key="7">
    <source>
        <dbReference type="ARBA" id="ARBA00022777"/>
    </source>
</evidence>
<dbReference type="InterPro" id="IPR029056">
    <property type="entry name" value="Ribokinase-like"/>
</dbReference>